<gene>
    <name evidence="2" type="ORF">CPEL01642_LOCUS8070</name>
</gene>
<dbReference type="AlphaFoldDB" id="A0A7S0Q109"/>
<organism evidence="2">
    <name type="scientific">Coccolithus braarudii</name>
    <dbReference type="NCBI Taxonomy" id="221442"/>
    <lineage>
        <taxon>Eukaryota</taxon>
        <taxon>Haptista</taxon>
        <taxon>Haptophyta</taxon>
        <taxon>Prymnesiophyceae</taxon>
        <taxon>Coccolithales</taxon>
        <taxon>Coccolithaceae</taxon>
        <taxon>Coccolithus</taxon>
    </lineage>
</organism>
<dbReference type="Gene3D" id="3.40.50.1240">
    <property type="entry name" value="Phosphoglycerate mutase-like"/>
    <property type="match status" value="1"/>
</dbReference>
<dbReference type="InterPro" id="IPR029033">
    <property type="entry name" value="His_PPase_superfam"/>
</dbReference>
<name>A0A7S0Q109_9EUKA</name>
<feature type="region of interest" description="Disordered" evidence="1">
    <location>
        <begin position="1"/>
        <end position="24"/>
    </location>
</feature>
<evidence type="ECO:0000256" key="1">
    <source>
        <dbReference type="SAM" id="MobiDB-lite"/>
    </source>
</evidence>
<protein>
    <submittedName>
        <fullName evidence="2">Uncharacterized protein</fullName>
    </submittedName>
</protein>
<reference evidence="2" key="1">
    <citation type="submission" date="2021-01" db="EMBL/GenBank/DDBJ databases">
        <authorList>
            <person name="Corre E."/>
            <person name="Pelletier E."/>
            <person name="Niang G."/>
            <person name="Scheremetjew M."/>
            <person name="Finn R."/>
            <person name="Kale V."/>
            <person name="Holt S."/>
            <person name="Cochrane G."/>
            <person name="Meng A."/>
            <person name="Brown T."/>
            <person name="Cohen L."/>
        </authorList>
    </citation>
    <scope>NUCLEOTIDE SEQUENCE</scope>
    <source>
        <strain evidence="2">PLY182g</strain>
    </source>
</reference>
<evidence type="ECO:0000313" key="2">
    <source>
        <dbReference type="EMBL" id="CAD8604735.1"/>
    </source>
</evidence>
<dbReference type="EMBL" id="HBEY01016642">
    <property type="protein sequence ID" value="CAD8604735.1"/>
    <property type="molecule type" value="Transcribed_RNA"/>
</dbReference>
<sequence length="392" mass="42867">MCRSPPPADLDGRAPHARRSVSSGNLRKRQWRSFKMKLPMWVAVVAALVALLAMESSSLCRFALIMCALCVTLAVAQTTESRAGTGDLAKLFEALAACKPSGTLKTIWLVRHTRSHQNSSESLFQSKSPLRKAQGLWGMMSGFNAPPSEKGWLMLRARAPLLSQWLANAGCEITFYSPLARAAATHAALCSKLAVHHMPLDFLKEQGRREHLWAKFGKRVRWFHSFLAALPVATAAFIGHSKFFRLLIFGNTKDQKGLGYIMGNVDMWRVDVVWAGGSITPTYTVREVFTTIDTLVYNSPVELATLGALITLGAVVHVEPAPPGGRPVSEAVTGVTADRLATALGEVLAERATGARIEVDAHWNRWVHATPGWPGVDESIEALRKLVLEPTK</sequence>
<dbReference type="SUPFAM" id="SSF53254">
    <property type="entry name" value="Phosphoglycerate mutase-like"/>
    <property type="match status" value="1"/>
</dbReference>
<accession>A0A7S0Q109</accession>
<proteinExistence type="predicted"/>